<dbReference type="AlphaFoldDB" id="A0A926D8Z6"/>
<evidence type="ECO:0000256" key="13">
    <source>
        <dbReference type="RuleBase" id="RU365022"/>
    </source>
</evidence>
<accession>A0A926D8Z6</accession>
<keyword evidence="10 13" id="KW-0411">Iron-sulfur</keyword>
<dbReference type="GO" id="GO:0046872">
    <property type="term" value="F:metal ion binding"/>
    <property type="evidence" value="ECO:0007669"/>
    <property type="project" value="UniProtKB-KW"/>
</dbReference>
<keyword evidence="12 13" id="KW-0464">Manganese</keyword>
<sequence>MDDHDPISLSLLSQAGFCLRRAALLTNEQVWLENADTAKGRAEHEQVHTQRIERRGNSAKLYEFPVFSQVLGIAGKCDCIEAEAAPQGCRITALDFPVRLYPVEYKHGRLRSEREYEIQLCAQAMCLEEMFQTQIPEGAIYYITSHRRYPVSFTAELRKLVKTTIQKIELLRRSFSIPPAEYGAKCRACSLQEHCLPDVQRSALGYCTQLRKEAMEDDEL</sequence>
<dbReference type="InterPro" id="IPR022765">
    <property type="entry name" value="Dna2/Cas4_DUF83"/>
</dbReference>
<dbReference type="RefSeq" id="WP_249319166.1">
    <property type="nucleotide sequence ID" value="NZ_JACRSN010000007.1"/>
</dbReference>
<keyword evidence="8 13" id="KW-0269">Exonuclease</keyword>
<evidence type="ECO:0000256" key="4">
    <source>
        <dbReference type="ARBA" id="ARBA00020049"/>
    </source>
</evidence>
<evidence type="ECO:0000256" key="5">
    <source>
        <dbReference type="ARBA" id="ARBA00022722"/>
    </source>
</evidence>
<evidence type="ECO:0000256" key="8">
    <source>
        <dbReference type="ARBA" id="ARBA00022839"/>
    </source>
</evidence>
<comment type="caution">
    <text evidence="15">The sequence shown here is derived from an EMBL/GenBank/DDBJ whole genome shotgun (WGS) entry which is preliminary data.</text>
</comment>
<dbReference type="Gene3D" id="3.90.320.10">
    <property type="match status" value="1"/>
</dbReference>
<evidence type="ECO:0000256" key="9">
    <source>
        <dbReference type="ARBA" id="ARBA00023004"/>
    </source>
</evidence>
<dbReference type="GO" id="GO:0051607">
    <property type="term" value="P:defense response to virus"/>
    <property type="evidence" value="ECO:0007669"/>
    <property type="project" value="UniProtKB-KW"/>
</dbReference>
<dbReference type="PANTHER" id="PTHR36531">
    <property type="entry name" value="CRISPR-ASSOCIATED EXONUCLEASE CAS4"/>
    <property type="match status" value="1"/>
</dbReference>
<keyword evidence="6 13" id="KW-0479">Metal-binding</keyword>
<evidence type="ECO:0000259" key="14">
    <source>
        <dbReference type="Pfam" id="PF01930"/>
    </source>
</evidence>
<evidence type="ECO:0000256" key="2">
    <source>
        <dbReference type="ARBA" id="ARBA00009189"/>
    </source>
</evidence>
<comment type="function">
    <text evidence="13">CRISPR (clustered regularly interspaced short palindromic repeat) is an adaptive immune system that provides protection against mobile genetic elements (viruses, transposable elements and conjugative plasmids). CRISPR clusters contain sequences complementary to antecedent mobile elements and target invading nucleic acids. CRISPR clusters are transcribed and processed into CRISPR RNA (crRNA).</text>
</comment>
<keyword evidence="7 13" id="KW-0378">Hydrolase</keyword>
<evidence type="ECO:0000256" key="10">
    <source>
        <dbReference type="ARBA" id="ARBA00023014"/>
    </source>
</evidence>
<dbReference type="PANTHER" id="PTHR36531:SF6">
    <property type="entry name" value="DNA REPLICATION ATP-DEPENDENT HELICASE_NUCLEASE DNA2"/>
    <property type="match status" value="1"/>
</dbReference>
<organism evidence="15 16">
    <name type="scientific">Yeguia hominis</name>
    <dbReference type="NCBI Taxonomy" id="2763662"/>
    <lineage>
        <taxon>Bacteria</taxon>
        <taxon>Bacillati</taxon>
        <taxon>Bacillota</taxon>
        <taxon>Clostridia</taxon>
        <taxon>Eubacteriales</taxon>
        <taxon>Yeguiaceae</taxon>
        <taxon>Yeguia</taxon>
    </lineage>
</organism>
<comment type="cofactor">
    <cofactor evidence="13">
        <name>Mg(2+)</name>
        <dbReference type="ChEBI" id="CHEBI:18420"/>
    </cofactor>
    <cofactor evidence="13">
        <name>Mn(2+)</name>
        <dbReference type="ChEBI" id="CHEBI:29035"/>
    </cofactor>
    <text evidence="13">Mg(2+) or Mn(2+) required for ssDNA cleavage activity.</text>
</comment>
<dbReference type="EC" id="3.1.12.1" evidence="3 13"/>
<evidence type="ECO:0000256" key="3">
    <source>
        <dbReference type="ARBA" id="ARBA00012768"/>
    </source>
</evidence>
<evidence type="ECO:0000256" key="12">
    <source>
        <dbReference type="ARBA" id="ARBA00023211"/>
    </source>
</evidence>
<keyword evidence="11 13" id="KW-0051">Antiviral defense</keyword>
<evidence type="ECO:0000256" key="6">
    <source>
        <dbReference type="ARBA" id="ARBA00022723"/>
    </source>
</evidence>
<comment type="cofactor">
    <cofactor evidence="1">
        <name>[4Fe-4S] cluster</name>
        <dbReference type="ChEBI" id="CHEBI:49883"/>
    </cofactor>
</comment>
<name>A0A926D8Z6_9FIRM</name>
<dbReference type="GO" id="GO:0051536">
    <property type="term" value="F:iron-sulfur cluster binding"/>
    <property type="evidence" value="ECO:0007669"/>
    <property type="project" value="UniProtKB-KW"/>
</dbReference>
<keyword evidence="9 13" id="KW-0408">Iron</keyword>
<evidence type="ECO:0000256" key="1">
    <source>
        <dbReference type="ARBA" id="ARBA00001966"/>
    </source>
</evidence>
<dbReference type="InterPro" id="IPR051827">
    <property type="entry name" value="Cas4_exonuclease"/>
</dbReference>
<dbReference type="EMBL" id="JACRSN010000007">
    <property type="protein sequence ID" value="MBC8533623.1"/>
    <property type="molecule type" value="Genomic_DNA"/>
</dbReference>
<feature type="domain" description="DUF83" evidence="14">
    <location>
        <begin position="17"/>
        <end position="196"/>
    </location>
</feature>
<evidence type="ECO:0000256" key="7">
    <source>
        <dbReference type="ARBA" id="ARBA00022801"/>
    </source>
</evidence>
<dbReference type="NCBIfam" id="TIGR00372">
    <property type="entry name" value="cas4"/>
    <property type="match status" value="1"/>
</dbReference>
<dbReference type="Pfam" id="PF01930">
    <property type="entry name" value="Cas_Cas4"/>
    <property type="match status" value="1"/>
</dbReference>
<gene>
    <name evidence="15" type="primary">cas4</name>
    <name evidence="15" type="ORF">IAG03_06305</name>
</gene>
<dbReference type="InterPro" id="IPR011604">
    <property type="entry name" value="PDDEXK-like_dom_sf"/>
</dbReference>
<reference evidence="15" key="1">
    <citation type="submission" date="2020-08" db="EMBL/GenBank/DDBJ databases">
        <title>Genome public.</title>
        <authorList>
            <person name="Liu C."/>
            <person name="Sun Q."/>
        </authorList>
    </citation>
    <scope>NUCLEOTIDE SEQUENCE</scope>
    <source>
        <strain evidence="15">NSJ-40</strain>
    </source>
</reference>
<dbReference type="InterPro" id="IPR013343">
    <property type="entry name" value="CRISPR-assoc_prot_Cas4"/>
</dbReference>
<proteinExistence type="inferred from homology"/>
<dbReference type="Proteomes" id="UP000651482">
    <property type="component" value="Unassembled WGS sequence"/>
</dbReference>
<protein>
    <recommendedName>
        <fullName evidence="4 13">CRISPR-associated exonuclease Cas4</fullName>
        <ecNumber evidence="3 13">3.1.12.1</ecNumber>
    </recommendedName>
</protein>
<keyword evidence="5 13" id="KW-0540">Nuclease</keyword>
<evidence type="ECO:0000313" key="15">
    <source>
        <dbReference type="EMBL" id="MBC8533623.1"/>
    </source>
</evidence>
<evidence type="ECO:0000256" key="11">
    <source>
        <dbReference type="ARBA" id="ARBA00023118"/>
    </source>
</evidence>
<comment type="similarity">
    <text evidence="2 13">Belongs to the CRISPR-associated exonuclease Cas4 family.</text>
</comment>
<evidence type="ECO:0000313" key="16">
    <source>
        <dbReference type="Proteomes" id="UP000651482"/>
    </source>
</evidence>
<keyword evidence="16" id="KW-1185">Reference proteome</keyword>
<dbReference type="GO" id="GO:0004527">
    <property type="term" value="F:exonuclease activity"/>
    <property type="evidence" value="ECO:0007669"/>
    <property type="project" value="UniProtKB-KW"/>
</dbReference>
<comment type="cofactor">
    <cofactor evidence="13">
        <name>iron-sulfur cluster</name>
        <dbReference type="ChEBI" id="CHEBI:30408"/>
    </cofactor>
</comment>